<evidence type="ECO:0000256" key="1">
    <source>
        <dbReference type="ARBA" id="ARBA00011046"/>
    </source>
</evidence>
<dbReference type="NCBIfam" id="TIGR02698">
    <property type="entry name" value="CopY_TcrY"/>
    <property type="match status" value="1"/>
</dbReference>
<dbReference type="GO" id="GO:0003677">
    <property type="term" value="F:DNA binding"/>
    <property type="evidence" value="ECO:0007669"/>
    <property type="project" value="UniProtKB-KW"/>
</dbReference>
<comment type="caution">
    <text evidence="5">The sequence shown here is derived from an EMBL/GenBank/DDBJ whole genome shotgun (WGS) entry which is preliminary data.</text>
</comment>
<sequence>MKFTTVNLDYKDYNCKRKGILFMTMTVTPIKISDSEWEVMRVIWTQEATTAQEIIAILGQTMDWKPATIKTLLGRLVKKEAVRTEQSGKKYIYYPAISESATVKSATENLFSHICAKRIGETISELIEEAQLTPENVAILQEQLASKETVATIECNCIPGQCECTHHK</sequence>
<keyword evidence="2" id="KW-0805">Transcription regulation</keyword>
<keyword evidence="3" id="KW-0238">DNA-binding</keyword>
<organism evidence="5 6">
    <name type="scientific">Enterococcus hermanniensis</name>
    <dbReference type="NCBI Taxonomy" id="249189"/>
    <lineage>
        <taxon>Bacteria</taxon>
        <taxon>Bacillati</taxon>
        <taxon>Bacillota</taxon>
        <taxon>Bacilli</taxon>
        <taxon>Lactobacillales</taxon>
        <taxon>Enterococcaceae</taxon>
        <taxon>Enterococcus</taxon>
    </lineage>
</organism>
<evidence type="ECO:0000256" key="3">
    <source>
        <dbReference type="ARBA" id="ARBA00023125"/>
    </source>
</evidence>
<keyword evidence="6" id="KW-1185">Reference proteome</keyword>
<dbReference type="InterPro" id="IPR005650">
    <property type="entry name" value="BlaI_family"/>
</dbReference>
<name>A0A1L8TRS4_9ENTE</name>
<dbReference type="InterPro" id="IPR036388">
    <property type="entry name" value="WH-like_DNA-bd_sf"/>
</dbReference>
<dbReference type="Gene3D" id="1.10.10.10">
    <property type="entry name" value="Winged helix-like DNA-binding domain superfamily/Winged helix DNA-binding domain"/>
    <property type="match status" value="1"/>
</dbReference>
<accession>A0A1L8TRS4</accession>
<dbReference type="GO" id="GO:0045892">
    <property type="term" value="P:negative regulation of DNA-templated transcription"/>
    <property type="evidence" value="ECO:0007669"/>
    <property type="project" value="InterPro"/>
</dbReference>
<keyword evidence="4" id="KW-0804">Transcription</keyword>
<evidence type="ECO:0000313" key="6">
    <source>
        <dbReference type="Proteomes" id="UP000182077"/>
    </source>
</evidence>
<protein>
    <submittedName>
        <fullName evidence="5">Transcriptional repressor CopY</fullName>
    </submittedName>
</protein>
<dbReference type="SUPFAM" id="SSF46785">
    <property type="entry name" value="Winged helix' DNA-binding domain"/>
    <property type="match status" value="1"/>
</dbReference>
<evidence type="ECO:0000256" key="4">
    <source>
        <dbReference type="ARBA" id="ARBA00023163"/>
    </source>
</evidence>
<dbReference type="STRING" id="249189.RV04_GL000224"/>
<dbReference type="InterPro" id="IPR036390">
    <property type="entry name" value="WH_DNA-bd_sf"/>
</dbReference>
<proteinExistence type="inferred from homology"/>
<comment type="similarity">
    <text evidence="1">Belongs to the BlaI transcriptional regulatory family.</text>
</comment>
<dbReference type="AlphaFoldDB" id="A0A1L8TRS4"/>
<dbReference type="Proteomes" id="UP000182077">
    <property type="component" value="Unassembled WGS sequence"/>
</dbReference>
<reference evidence="5 6" key="1">
    <citation type="submission" date="2014-12" db="EMBL/GenBank/DDBJ databases">
        <title>Draft genome sequences of 29 type strains of Enterococci.</title>
        <authorList>
            <person name="Zhong Z."/>
            <person name="Sun Z."/>
            <person name="Liu W."/>
            <person name="Zhang W."/>
            <person name="Zhang H."/>
        </authorList>
    </citation>
    <scope>NUCLEOTIDE SEQUENCE [LARGE SCALE GENOMIC DNA]</scope>
    <source>
        <strain evidence="5 6">DSM 17122</strain>
    </source>
</reference>
<evidence type="ECO:0000313" key="5">
    <source>
        <dbReference type="EMBL" id="OJG46977.1"/>
    </source>
</evidence>
<dbReference type="InterPro" id="IPR014071">
    <property type="entry name" value="Cu_transp_CopY/TcrY"/>
</dbReference>
<dbReference type="Pfam" id="PF03965">
    <property type="entry name" value="Penicillinase_R"/>
    <property type="match status" value="1"/>
</dbReference>
<gene>
    <name evidence="5" type="ORF">RV04_GL000224</name>
</gene>
<dbReference type="EMBL" id="JXKQ01000001">
    <property type="protein sequence ID" value="OJG46977.1"/>
    <property type="molecule type" value="Genomic_DNA"/>
</dbReference>
<evidence type="ECO:0000256" key="2">
    <source>
        <dbReference type="ARBA" id="ARBA00023015"/>
    </source>
</evidence>